<comment type="caution">
    <text evidence="2">The sequence shown here is derived from an EMBL/GenBank/DDBJ whole genome shotgun (WGS) entry which is preliminary data.</text>
</comment>
<dbReference type="EMBL" id="JAUJRV010000008">
    <property type="protein sequence ID" value="MDN7795833.1"/>
    <property type="molecule type" value="Genomic_DNA"/>
</dbReference>
<evidence type="ECO:0000313" key="2">
    <source>
        <dbReference type="EMBL" id="MDN7795833.1"/>
    </source>
</evidence>
<gene>
    <name evidence="2" type="ORF">QZM33_12905</name>
</gene>
<protein>
    <submittedName>
        <fullName evidence="2">Uncharacterized protein</fullName>
    </submittedName>
</protein>
<dbReference type="AlphaFoldDB" id="A0AAW7T1I0"/>
<evidence type="ECO:0000313" key="3">
    <source>
        <dbReference type="Proteomes" id="UP001171620"/>
    </source>
</evidence>
<reference evidence="2" key="1">
    <citation type="submission" date="2023-07" db="EMBL/GenBank/DDBJ databases">
        <title>A collection of bacterial strains from the Burkholderia cepacia Research Laboratory and Repository.</title>
        <authorList>
            <person name="Lipuma J."/>
            <person name="Spilker T."/>
            <person name="Caverly L."/>
        </authorList>
    </citation>
    <scope>NUCLEOTIDE SEQUENCE</scope>
    <source>
        <strain evidence="2">AU44268</strain>
    </source>
</reference>
<keyword evidence="1" id="KW-0732">Signal</keyword>
<accession>A0AAW7T1I0</accession>
<evidence type="ECO:0000256" key="1">
    <source>
        <dbReference type="SAM" id="SignalP"/>
    </source>
</evidence>
<dbReference type="RefSeq" id="WP_301788482.1">
    <property type="nucleotide sequence ID" value="NZ_JAUJRV010000008.1"/>
</dbReference>
<feature type="signal peptide" evidence="1">
    <location>
        <begin position="1"/>
        <end position="20"/>
    </location>
</feature>
<organism evidence="2 3">
    <name type="scientific">Burkholderia vietnamiensis</name>
    <dbReference type="NCBI Taxonomy" id="60552"/>
    <lineage>
        <taxon>Bacteria</taxon>
        <taxon>Pseudomonadati</taxon>
        <taxon>Pseudomonadota</taxon>
        <taxon>Betaproteobacteria</taxon>
        <taxon>Burkholderiales</taxon>
        <taxon>Burkholderiaceae</taxon>
        <taxon>Burkholderia</taxon>
        <taxon>Burkholderia cepacia complex</taxon>
    </lineage>
</organism>
<sequence length="106" mass="11632">MIPKTIAFGALISLSGIAWSATSFECSIVASMYNYAASYRDTGISPQDTFAKIKDMFPSRQKFLKGVVNQVYFDPDVSQLSAHEIVSSVMHECINPSKAKSFSPVE</sequence>
<feature type="chain" id="PRO_5044003927" evidence="1">
    <location>
        <begin position="21"/>
        <end position="106"/>
    </location>
</feature>
<name>A0AAW7T1I0_BURVI</name>
<dbReference type="Proteomes" id="UP001171620">
    <property type="component" value="Unassembled WGS sequence"/>
</dbReference>
<proteinExistence type="predicted"/>